<dbReference type="Proteomes" id="UP000008068">
    <property type="component" value="Unassembled WGS sequence"/>
</dbReference>
<accession>G0MD03</accession>
<organism evidence="3">
    <name type="scientific">Caenorhabditis brenneri</name>
    <name type="common">Nematode worm</name>
    <dbReference type="NCBI Taxonomy" id="135651"/>
    <lineage>
        <taxon>Eukaryota</taxon>
        <taxon>Metazoa</taxon>
        <taxon>Ecdysozoa</taxon>
        <taxon>Nematoda</taxon>
        <taxon>Chromadorea</taxon>
        <taxon>Rhabditida</taxon>
        <taxon>Rhabditina</taxon>
        <taxon>Rhabditomorpha</taxon>
        <taxon>Rhabditoidea</taxon>
        <taxon>Rhabditidae</taxon>
        <taxon>Peloderinae</taxon>
        <taxon>Caenorhabditis</taxon>
    </lineage>
</organism>
<gene>
    <name evidence="2" type="ORF">CAEBREN_30420</name>
</gene>
<evidence type="ECO:0000313" key="3">
    <source>
        <dbReference type="Proteomes" id="UP000008068"/>
    </source>
</evidence>
<keyword evidence="1" id="KW-0732">Signal</keyword>
<proteinExistence type="predicted"/>
<protein>
    <submittedName>
        <fullName evidence="2">Uncharacterized protein</fullName>
    </submittedName>
</protein>
<dbReference type="EMBL" id="GL379790">
    <property type="protein sequence ID" value="EGT49524.1"/>
    <property type="molecule type" value="Genomic_DNA"/>
</dbReference>
<evidence type="ECO:0000313" key="2">
    <source>
        <dbReference type="EMBL" id="EGT49524.1"/>
    </source>
</evidence>
<dbReference type="InParanoid" id="G0MD03"/>
<dbReference type="AlphaFoldDB" id="G0MD03"/>
<name>G0MD03_CAEBE</name>
<evidence type="ECO:0000256" key="1">
    <source>
        <dbReference type="SAM" id="SignalP"/>
    </source>
</evidence>
<reference evidence="3" key="1">
    <citation type="submission" date="2011-07" db="EMBL/GenBank/DDBJ databases">
        <authorList>
            <consortium name="Caenorhabditis brenneri Sequencing and Analysis Consortium"/>
            <person name="Wilson R.K."/>
        </authorList>
    </citation>
    <scope>NUCLEOTIDE SEQUENCE [LARGE SCALE GENOMIC DNA]</scope>
    <source>
        <strain evidence="3">PB2801</strain>
    </source>
</reference>
<sequence>MDMKGDWSSLCFLLGMHFLLFYIVVVSAVDPKWELVGQCDGCDYCLMLRGFTRQDDWSYAIRNERVLN</sequence>
<feature type="signal peptide" evidence="1">
    <location>
        <begin position="1"/>
        <end position="28"/>
    </location>
</feature>
<dbReference type="HOGENOM" id="CLU_2796226_0_0_1"/>
<keyword evidence="3" id="KW-1185">Reference proteome</keyword>
<feature type="chain" id="PRO_5003403799" evidence="1">
    <location>
        <begin position="29"/>
        <end position="68"/>
    </location>
</feature>